<dbReference type="Gene3D" id="3.30.1520.10">
    <property type="entry name" value="Phox-like domain"/>
    <property type="match status" value="1"/>
</dbReference>
<gene>
    <name evidence="7" type="ORF">RHS03_05515</name>
</gene>
<dbReference type="GO" id="GO:0005737">
    <property type="term" value="C:cytoplasm"/>
    <property type="evidence" value="ECO:0007669"/>
    <property type="project" value="InterPro"/>
</dbReference>
<dbReference type="Pfam" id="PF04194">
    <property type="entry name" value="PDCD2_C"/>
    <property type="match status" value="1"/>
</dbReference>
<dbReference type="GO" id="GO:0007165">
    <property type="term" value="P:signal transduction"/>
    <property type="evidence" value="ECO:0007669"/>
    <property type="project" value="InterPro"/>
</dbReference>
<feature type="compositionally biased region" description="Polar residues" evidence="3">
    <location>
        <begin position="571"/>
        <end position="592"/>
    </location>
</feature>
<evidence type="ECO:0000259" key="6">
    <source>
        <dbReference type="PROSITE" id="PS50238"/>
    </source>
</evidence>
<feature type="compositionally biased region" description="Low complexity" evidence="3">
    <location>
        <begin position="960"/>
        <end position="976"/>
    </location>
</feature>
<evidence type="ECO:0000313" key="7">
    <source>
        <dbReference type="EMBL" id="KAF8705274.1"/>
    </source>
</evidence>
<keyword evidence="2" id="KW-0175">Coiled coil</keyword>
<dbReference type="CDD" id="cd06093">
    <property type="entry name" value="PX_domain"/>
    <property type="match status" value="1"/>
</dbReference>
<evidence type="ECO:0000313" key="8">
    <source>
        <dbReference type="Proteomes" id="UP000602905"/>
    </source>
</evidence>
<dbReference type="PANTHER" id="PTHR23176">
    <property type="entry name" value="RHO/RAC/CDC GTPASE-ACTIVATING PROTEIN"/>
    <property type="match status" value="1"/>
</dbReference>
<protein>
    <submittedName>
        <fullName evidence="7">RhoGAP protein</fullName>
    </submittedName>
</protein>
<dbReference type="Gene3D" id="1.10.555.10">
    <property type="entry name" value="Rho GTPase activation protein"/>
    <property type="match status" value="1"/>
</dbReference>
<feature type="compositionally biased region" description="Polar residues" evidence="3">
    <location>
        <begin position="1338"/>
        <end position="1350"/>
    </location>
</feature>
<dbReference type="Pfam" id="PF00620">
    <property type="entry name" value="RhoGAP"/>
    <property type="match status" value="1"/>
</dbReference>
<organism evidence="7 8">
    <name type="scientific">Rhizoctonia solani</name>
    <dbReference type="NCBI Taxonomy" id="456999"/>
    <lineage>
        <taxon>Eukaryota</taxon>
        <taxon>Fungi</taxon>
        <taxon>Dikarya</taxon>
        <taxon>Basidiomycota</taxon>
        <taxon>Agaricomycotina</taxon>
        <taxon>Agaricomycetes</taxon>
        <taxon>Cantharellales</taxon>
        <taxon>Ceratobasidiaceae</taxon>
        <taxon>Rhizoctonia</taxon>
    </lineage>
</organism>
<dbReference type="GO" id="GO:0005096">
    <property type="term" value="F:GTPase activator activity"/>
    <property type="evidence" value="ECO:0007669"/>
    <property type="project" value="UniProtKB-KW"/>
</dbReference>
<dbReference type="PANTHER" id="PTHR23176:SF129">
    <property type="entry name" value="RHO GTPASE ACTIVATING PROTEIN AT 16F, ISOFORM E-RELATED"/>
    <property type="match status" value="1"/>
</dbReference>
<feature type="compositionally biased region" description="Basic and acidic residues" evidence="3">
    <location>
        <begin position="141"/>
        <end position="151"/>
    </location>
</feature>
<dbReference type="PROSITE" id="PS50195">
    <property type="entry name" value="PX"/>
    <property type="match status" value="1"/>
</dbReference>
<evidence type="ECO:0000256" key="1">
    <source>
        <dbReference type="ARBA" id="ARBA00022468"/>
    </source>
</evidence>
<dbReference type="SUPFAM" id="SSF48350">
    <property type="entry name" value="GTPase activation domain, GAP"/>
    <property type="match status" value="1"/>
</dbReference>
<dbReference type="InterPro" id="IPR001683">
    <property type="entry name" value="PX_dom"/>
</dbReference>
<keyword evidence="1" id="KW-0343">GTPase activation</keyword>
<sequence length="1806" mass="196267">MSFEDESDWSDSDDGSQQQTSVLLGIPDGEIKDPKDTRDPNVSRLGGKPVRPSTVRSASTYSLLSYIHIISRMYPTIAEYHLASFILVYSGTDTTTKQKSALSQAHLAHRFRPRFANIRAFRQLRFNDKYAAKLQKRKERAQREKEREEAKIAASASGLNTNTSSNPFSMGGANITGPVNPFGSGFGGAEEEGEEEEEEEEGKGAREGEEDDLASGGSEDDYEYEDEPEVDALADKFTHATITEPSPAPTENEWVAHPFYPPIYLNTVFEYITPPKPTATSQKQAGEGGKGAEMWDLEQYERSSDEDPVFQRFAQRISEQGTQCIRYELGGTPLPFHTDDVYKKLFPPAPIAPGTQVPVAGPQPVSKPTYDPKAIPICEHCKSRRIFECQLMPNVLNLLKKPSPKAKQSATEAEEARKKLVAAALGGQGGVGMEWGTCMVFACEKDCCDGRETWREEEDAAPLQSELRPAFLATRKSGSSATLAAYRCVRRDSFCLLVLPNVLFALLVPLHARSPPDWVVQSRMATTKAERRRTVMNTTTFDPSLLEQPPAPPPASANPSGNGNGNANAPTHPSASANTSKPSSRSSTQRQVSGGPAHSQKTLEQILASASPPGDMQNALTQLLDERNAVVQQNTQLWRIIEKQKASLAAATKDLDRIRAEREKYRRLFEETSGSGSEGRSKTMSKSRGPMARHQSDDVDLNSYDEPVFVSDDRDTTLTPSTRPPARSESLPTSTAPSKLSMTSAAEPTPPPAASSSLEPPIEPTSRAAKRESRIDFPDQTRQYIANMQSQNQNQNQDPPSDPASSTYFAPPPLPNVASVSPMNFDGAFAQHMVHSQSRPQDATKTPTQSSVTGFVPPPPPPPLPSRVPAESDEEFSADGHSSTVYSPAESNSKQALPTIIRNAPSIPQLNKRVNTTSIQTASLQSSMQEDTASFDSSPIATSPTTSTMSTPPPPKMQRTDSQQTTTTTSPPRLTPFDMGTAIITVPLSHIRANDRGKEVLSFVIEIALDPMSEREGWKIEKLYSDVLALDVKVRQTLSRSALKKIAPLPDAKLFKDNAPAKVDQRKMMLQAYLSSVLSAPWKNPADVTPFFTSDVILHARAPVSHPGYKEGYLTKRGKNFGGWKTRYFVLQSPVLEYYESRGGAHLGSIPLVGSQIGRQQRHNTRDNDDENAYRHAFLIIEGKRGPSGALNRHVLCAESDEERDAWVEVLVRYVVGEYDAGSTQAQAQAQAQGQLGNRSSQSQSRASTSSFQEQQQPRRTRAMSKDEILKGNALPISQLAQDASNAKLFQAPPPPPELGPKVGAAPIPIENRNTTSTAEQDVPLSSSLPSQLDVAMGQSQQPGQRSNSELGHYPDMAPPPVRKMNRASYHPSAQQQQQQQQYQERAPSPDKVRISGPMNGAPIPAGHRFGDSSTGAGASNERERKAKSGRFWGFGKAASDKPLPAPQIAAASRAVFGIPLQESLAISQIANLPAIVFRCIEYLEAKRADQEEGIYRLSGSSAVIKSLKDKFNAEGDVNLLESEEYWDPHAVAGLLKSYLRELPSSILTRDLHLNFLAVIDLADPQERVSELASLISQLPLANYSLLRALTAHLILIVQNSNVNKMTMRNVGIVFSPTLGIPAGVFSLMLNEFNRVFSVEAEGAPAPVEEAGLTVPPVAEATSSTRGKRGATDPSRRNSRSYNEAHADKLLGLAGRSLKVDEESDDDEGALEDNDHESEDETDHSGMFTTSPPQTPAAPVTGAARLEPPATDPHKGHSATVAASRGLHIAPPSIHPRSVSGPGLPQSPRPIRSPAGSAGSPATPRT</sequence>
<feature type="compositionally biased region" description="Low complexity" evidence="3">
    <location>
        <begin position="557"/>
        <end position="570"/>
    </location>
</feature>
<feature type="compositionally biased region" description="Acidic residues" evidence="3">
    <location>
        <begin position="208"/>
        <end position="226"/>
    </location>
</feature>
<feature type="region of interest" description="Disordered" evidence="3">
    <location>
        <begin position="1288"/>
        <end position="1309"/>
    </location>
</feature>
<feature type="domain" description="Rho-GAP" evidence="6">
    <location>
        <begin position="1459"/>
        <end position="1648"/>
    </location>
</feature>
<dbReference type="InterPro" id="IPR008936">
    <property type="entry name" value="Rho_GTPase_activation_prot"/>
</dbReference>
<feature type="compositionally biased region" description="Polar residues" evidence="3">
    <location>
        <begin position="834"/>
        <end position="853"/>
    </location>
</feature>
<dbReference type="GO" id="GO:0035091">
    <property type="term" value="F:phosphatidylinositol binding"/>
    <property type="evidence" value="ECO:0007669"/>
    <property type="project" value="InterPro"/>
</dbReference>
<feature type="region of interest" description="Disordered" evidence="3">
    <location>
        <begin position="669"/>
        <end position="776"/>
    </location>
</feature>
<dbReference type="SMART" id="SM00324">
    <property type="entry name" value="RhoGAP"/>
    <property type="match status" value="1"/>
</dbReference>
<comment type="caution">
    <text evidence="7">The sequence shown here is derived from an EMBL/GenBank/DDBJ whole genome shotgun (WGS) entry which is preliminary data.</text>
</comment>
<feature type="region of interest" description="Disordered" evidence="3">
    <location>
        <begin position="522"/>
        <end position="600"/>
    </location>
</feature>
<dbReference type="InterPro" id="IPR036871">
    <property type="entry name" value="PX_dom_sf"/>
</dbReference>
<evidence type="ECO:0000259" key="5">
    <source>
        <dbReference type="PROSITE" id="PS50195"/>
    </source>
</evidence>
<dbReference type="InterPro" id="IPR050729">
    <property type="entry name" value="Rho-GAP"/>
</dbReference>
<feature type="compositionally biased region" description="Polar residues" evidence="3">
    <location>
        <begin position="880"/>
        <end position="893"/>
    </location>
</feature>
<dbReference type="InterPro" id="IPR011993">
    <property type="entry name" value="PH-like_dom_sf"/>
</dbReference>
<feature type="compositionally biased region" description="Polar residues" evidence="3">
    <location>
        <begin position="922"/>
        <end position="936"/>
    </location>
</feature>
<feature type="region of interest" description="Disordered" evidence="3">
    <location>
        <begin position="1"/>
        <end position="51"/>
    </location>
</feature>
<dbReference type="Proteomes" id="UP000602905">
    <property type="component" value="Unassembled WGS sequence"/>
</dbReference>
<evidence type="ECO:0000256" key="2">
    <source>
        <dbReference type="SAM" id="Coils"/>
    </source>
</evidence>
<dbReference type="InterPro" id="IPR007320">
    <property type="entry name" value="PDCD2_C"/>
</dbReference>
<feature type="compositionally biased region" description="Basic and acidic residues" evidence="3">
    <location>
        <begin position="29"/>
        <end position="41"/>
    </location>
</feature>
<feature type="compositionally biased region" description="Acidic residues" evidence="3">
    <location>
        <begin position="1702"/>
        <end position="1722"/>
    </location>
</feature>
<feature type="coiled-coil region" evidence="2">
    <location>
        <begin position="641"/>
        <end position="668"/>
    </location>
</feature>
<feature type="compositionally biased region" description="Pro residues" evidence="3">
    <location>
        <begin position="856"/>
        <end position="866"/>
    </location>
</feature>
<feature type="region of interest" description="Disordered" evidence="3">
    <location>
        <begin position="790"/>
        <end position="822"/>
    </location>
</feature>
<feature type="domain" description="PH" evidence="4">
    <location>
        <begin position="1107"/>
        <end position="1216"/>
    </location>
</feature>
<dbReference type="Pfam" id="PF00787">
    <property type="entry name" value="PX"/>
    <property type="match status" value="1"/>
</dbReference>
<feature type="region of interest" description="Disordered" evidence="3">
    <location>
        <begin position="1700"/>
        <end position="1806"/>
    </location>
</feature>
<feature type="region of interest" description="Disordered" evidence="3">
    <location>
        <begin position="834"/>
        <end position="893"/>
    </location>
</feature>
<dbReference type="InterPro" id="IPR001849">
    <property type="entry name" value="PH_domain"/>
</dbReference>
<feature type="region of interest" description="Disordered" evidence="3">
    <location>
        <begin position="135"/>
        <end position="226"/>
    </location>
</feature>
<feature type="domain" description="PX" evidence="5">
    <location>
        <begin position="981"/>
        <end position="1099"/>
    </location>
</feature>
<dbReference type="SMART" id="SM00233">
    <property type="entry name" value="PH"/>
    <property type="match status" value="1"/>
</dbReference>
<feature type="non-terminal residue" evidence="7">
    <location>
        <position position="1"/>
    </location>
</feature>
<dbReference type="InterPro" id="IPR000198">
    <property type="entry name" value="RhoGAP_dom"/>
</dbReference>
<feature type="region of interest" description="Disordered" evidence="3">
    <location>
        <begin position="922"/>
        <end position="977"/>
    </location>
</feature>
<feature type="compositionally biased region" description="Acidic residues" evidence="3">
    <location>
        <begin position="1"/>
        <end position="14"/>
    </location>
</feature>
<feature type="compositionally biased region" description="Low complexity" evidence="3">
    <location>
        <begin position="790"/>
        <end position="799"/>
    </location>
</feature>
<feature type="compositionally biased region" description="Polar residues" evidence="3">
    <location>
        <begin position="730"/>
        <end position="743"/>
    </location>
</feature>
<accession>A0A8H7HP88</accession>
<feature type="compositionally biased region" description="Polar residues" evidence="3">
    <location>
        <begin position="157"/>
        <end position="168"/>
    </location>
</feature>
<dbReference type="SUPFAM" id="SSF50729">
    <property type="entry name" value="PH domain-like"/>
    <property type="match status" value="1"/>
</dbReference>
<feature type="compositionally biased region" description="Low complexity" evidence="3">
    <location>
        <begin position="937"/>
        <end position="950"/>
    </location>
</feature>
<dbReference type="CDD" id="cd13277">
    <property type="entry name" value="PH_Bem3"/>
    <property type="match status" value="1"/>
</dbReference>
<dbReference type="PROSITE" id="PS50238">
    <property type="entry name" value="RHOGAP"/>
    <property type="match status" value="1"/>
</dbReference>
<dbReference type="Gene3D" id="2.30.29.30">
    <property type="entry name" value="Pleckstrin-homology domain (PH domain)/Phosphotyrosine-binding domain (PTB)"/>
    <property type="match status" value="1"/>
</dbReference>
<feature type="compositionally biased region" description="Low complexity" evidence="3">
    <location>
        <begin position="1375"/>
        <end position="1384"/>
    </location>
</feature>
<dbReference type="EMBL" id="JACYCD010000053">
    <property type="protein sequence ID" value="KAF8705274.1"/>
    <property type="molecule type" value="Genomic_DNA"/>
</dbReference>
<feature type="compositionally biased region" description="Acidic residues" evidence="3">
    <location>
        <begin position="189"/>
        <end position="201"/>
    </location>
</feature>
<dbReference type="PROSITE" id="PS50003">
    <property type="entry name" value="PH_DOMAIN"/>
    <property type="match status" value="1"/>
</dbReference>
<proteinExistence type="predicted"/>
<evidence type="ECO:0000259" key="4">
    <source>
        <dbReference type="PROSITE" id="PS50003"/>
    </source>
</evidence>
<dbReference type="SUPFAM" id="SSF64268">
    <property type="entry name" value="PX domain"/>
    <property type="match status" value="1"/>
</dbReference>
<dbReference type="OrthoDB" id="185175at2759"/>
<feature type="region of interest" description="Disordered" evidence="3">
    <location>
        <begin position="1227"/>
        <end position="1267"/>
    </location>
</feature>
<reference evidence="7" key="1">
    <citation type="submission" date="2020-09" db="EMBL/GenBank/DDBJ databases">
        <title>Comparative genome analyses of four rice-infecting Rhizoctonia solani isolates reveal extensive enrichment of homogalacturonan modification genes.</title>
        <authorList>
            <person name="Lee D.-Y."/>
            <person name="Jeon J."/>
            <person name="Kim K.-T."/>
            <person name="Cheong K."/>
            <person name="Song H."/>
            <person name="Choi G."/>
            <person name="Ko J."/>
            <person name="Opiyo S.O."/>
            <person name="Zuo S."/>
            <person name="Madhav S."/>
            <person name="Lee Y.-H."/>
            <person name="Wang G.-L."/>
        </authorList>
    </citation>
    <scope>NUCLEOTIDE SEQUENCE</scope>
    <source>
        <strain evidence="7">AG1-IA WGL</strain>
    </source>
</reference>
<feature type="region of interest" description="Disordered" evidence="3">
    <location>
        <begin position="1648"/>
        <end position="1684"/>
    </location>
</feature>
<dbReference type="Pfam" id="PF00169">
    <property type="entry name" value="PH"/>
    <property type="match status" value="1"/>
</dbReference>
<feature type="compositionally biased region" description="Low complexity" evidence="3">
    <location>
        <begin position="1227"/>
        <end position="1251"/>
    </location>
</feature>
<feature type="region of interest" description="Disordered" evidence="3">
    <location>
        <begin position="1334"/>
        <end position="1427"/>
    </location>
</feature>
<evidence type="ECO:0000256" key="3">
    <source>
        <dbReference type="SAM" id="MobiDB-lite"/>
    </source>
</evidence>
<name>A0A8H7HP88_9AGAM</name>